<dbReference type="InterPro" id="IPR001128">
    <property type="entry name" value="Cyt_P450"/>
</dbReference>
<comment type="cofactor">
    <cofactor evidence="1 10">
        <name>heme</name>
        <dbReference type="ChEBI" id="CHEBI:30413"/>
    </cofactor>
</comment>
<organism evidence="11 12">
    <name type="scientific">Postia placenta MAD-698-R-SB12</name>
    <dbReference type="NCBI Taxonomy" id="670580"/>
    <lineage>
        <taxon>Eukaryota</taxon>
        <taxon>Fungi</taxon>
        <taxon>Dikarya</taxon>
        <taxon>Basidiomycota</taxon>
        <taxon>Agaricomycotina</taxon>
        <taxon>Agaricomycetes</taxon>
        <taxon>Polyporales</taxon>
        <taxon>Adustoporiaceae</taxon>
        <taxon>Rhodonia</taxon>
    </lineage>
</organism>
<proteinExistence type="inferred from homology"/>
<evidence type="ECO:0000256" key="4">
    <source>
        <dbReference type="ARBA" id="ARBA00022617"/>
    </source>
</evidence>
<dbReference type="Pfam" id="PF00067">
    <property type="entry name" value="p450"/>
    <property type="match status" value="1"/>
</dbReference>
<keyword evidence="9" id="KW-0325">Glycoprotein</keyword>
<evidence type="ECO:0000256" key="10">
    <source>
        <dbReference type="PIRSR" id="PIRSR602403-1"/>
    </source>
</evidence>
<keyword evidence="5 10" id="KW-0479">Metal-binding</keyword>
<evidence type="ECO:0000256" key="2">
    <source>
        <dbReference type="ARBA" id="ARBA00005179"/>
    </source>
</evidence>
<comment type="similarity">
    <text evidence="3">Belongs to the cytochrome P450 family.</text>
</comment>
<comment type="pathway">
    <text evidence="2">Secondary metabolite biosynthesis.</text>
</comment>
<dbReference type="SUPFAM" id="SSF48264">
    <property type="entry name" value="Cytochrome P450"/>
    <property type="match status" value="1"/>
</dbReference>
<dbReference type="GO" id="GO:0004497">
    <property type="term" value="F:monooxygenase activity"/>
    <property type="evidence" value="ECO:0007669"/>
    <property type="project" value="UniProtKB-KW"/>
</dbReference>
<dbReference type="OrthoDB" id="1470350at2759"/>
<dbReference type="PRINTS" id="PR00465">
    <property type="entry name" value="EP450IV"/>
</dbReference>
<dbReference type="InterPro" id="IPR002403">
    <property type="entry name" value="Cyt_P450_E_grp-IV"/>
</dbReference>
<dbReference type="CDD" id="cd11069">
    <property type="entry name" value="CYP_FUM15-like"/>
    <property type="match status" value="1"/>
</dbReference>
<evidence type="ECO:0000256" key="8">
    <source>
        <dbReference type="ARBA" id="ARBA00023033"/>
    </source>
</evidence>
<keyword evidence="7 10" id="KW-0408">Iron</keyword>
<keyword evidence="4 10" id="KW-0349">Heme</keyword>
<evidence type="ECO:0000256" key="6">
    <source>
        <dbReference type="ARBA" id="ARBA00023002"/>
    </source>
</evidence>
<keyword evidence="6" id="KW-0560">Oxidoreductase</keyword>
<dbReference type="Gene3D" id="1.10.630.10">
    <property type="entry name" value="Cytochrome P450"/>
    <property type="match status" value="1"/>
</dbReference>
<evidence type="ECO:0000313" key="11">
    <source>
        <dbReference type="EMBL" id="OSX65956.1"/>
    </source>
</evidence>
<name>A0A1X6NBX6_9APHY</name>
<dbReference type="AlphaFoldDB" id="A0A1X6NBX6"/>
<evidence type="ECO:0000256" key="3">
    <source>
        <dbReference type="ARBA" id="ARBA00010617"/>
    </source>
</evidence>
<dbReference type="EMBL" id="KZ110592">
    <property type="protein sequence ID" value="OSX65956.1"/>
    <property type="molecule type" value="Genomic_DNA"/>
</dbReference>
<dbReference type="GO" id="GO:0020037">
    <property type="term" value="F:heme binding"/>
    <property type="evidence" value="ECO:0007669"/>
    <property type="project" value="InterPro"/>
</dbReference>
<keyword evidence="12" id="KW-1185">Reference proteome</keyword>
<dbReference type="InterPro" id="IPR050121">
    <property type="entry name" value="Cytochrome_P450_monoxygenase"/>
</dbReference>
<dbReference type="InterPro" id="IPR036396">
    <property type="entry name" value="Cyt_P450_sf"/>
</dbReference>
<evidence type="ECO:0000256" key="5">
    <source>
        <dbReference type="ARBA" id="ARBA00022723"/>
    </source>
</evidence>
<reference evidence="11 12" key="1">
    <citation type="submission" date="2017-04" db="EMBL/GenBank/DDBJ databases">
        <title>Genome Sequence of the Model Brown-Rot Fungus Postia placenta SB12.</title>
        <authorList>
            <consortium name="DOE Joint Genome Institute"/>
            <person name="Gaskell J."/>
            <person name="Kersten P."/>
            <person name="Larrondo L.F."/>
            <person name="Canessa P."/>
            <person name="Martinez D."/>
            <person name="Hibbett D."/>
            <person name="Schmoll M."/>
            <person name="Kubicek C.P."/>
            <person name="Martinez A.T."/>
            <person name="Yadav J."/>
            <person name="Master E."/>
            <person name="Magnuson J.K."/>
            <person name="James T."/>
            <person name="Yaver D."/>
            <person name="Berka R."/>
            <person name="Labutti K."/>
            <person name="Lipzen A."/>
            <person name="Aerts A."/>
            <person name="Barry K."/>
            <person name="Henrissat B."/>
            <person name="Blanchette R."/>
            <person name="Grigoriev I."/>
            <person name="Cullen D."/>
        </authorList>
    </citation>
    <scope>NUCLEOTIDE SEQUENCE [LARGE SCALE GENOMIC DNA]</scope>
    <source>
        <strain evidence="11 12">MAD-698-R-SB12</strain>
    </source>
</reference>
<keyword evidence="8" id="KW-0503">Monooxygenase</keyword>
<evidence type="ECO:0008006" key="13">
    <source>
        <dbReference type="Google" id="ProtNLM"/>
    </source>
</evidence>
<evidence type="ECO:0000256" key="7">
    <source>
        <dbReference type="ARBA" id="ARBA00023004"/>
    </source>
</evidence>
<dbReference type="PANTHER" id="PTHR24305:SF166">
    <property type="entry name" value="CYTOCHROME P450 12A4, MITOCHONDRIAL-RELATED"/>
    <property type="match status" value="1"/>
</dbReference>
<gene>
    <name evidence="11" type="ORF">POSPLADRAFT_1043504</name>
</gene>
<dbReference type="RefSeq" id="XP_024342750.1">
    <property type="nucleotide sequence ID" value="XM_024478325.1"/>
</dbReference>
<protein>
    <recommendedName>
        <fullName evidence="13">Cytochrome P450</fullName>
    </recommendedName>
</protein>
<feature type="binding site" description="axial binding residue" evidence="10">
    <location>
        <position position="483"/>
    </location>
    <ligand>
        <name>heme</name>
        <dbReference type="ChEBI" id="CHEBI:30413"/>
    </ligand>
    <ligandPart>
        <name>Fe</name>
        <dbReference type="ChEBI" id="CHEBI:18248"/>
    </ligandPart>
</feature>
<sequence length="542" mass="61007">MNILISTATWGLLGSLAFAIWKRIRCLVFSPLDNIPGPSRQSFWSGNVGRFFDRRGLKFHMQLAQNYGCVVRMHGPLGRRMLYVYDPLALHSMLAKDQTSFEESSNFICCNQLLFGPGLLSTVGEQHRKQRKMLNPVFSINHMRRLLPIFNQAVHRLRVAISSEVIEGTEEIDMLDWMSRLSLELIGQGGLGYSFDPLVEDAKNEYGDALKVIFAALQDVFFLRPLLPYASLLGSRWIWRRLLDLIPYTPARRLKTLVDVMADHSVLIFEQKKIASEKGDQALERQLEEAKDIMSILMKKNMAAANEDKLDESEVVAQVSTMTLAATDTTSNTACRILHLLAEHPEAQNRLRQEIIEASSGEDISYDELNQLPYLDAIIRESLRLYPPATLISKEAIADTILPLSEPIVGIDGKMIAEIPIARGTEIYVGILGSNTNKAMWGEDALEWKPERWLSPLPRTLMETPIPGVYSKLMSFLGGKRACIGFKFAEVEIKTILFVLLSAFTFDVTKKSIVWNVATVNYPTVGMDSAKPEMPLRVQLVS</sequence>
<dbReference type="GO" id="GO:0016705">
    <property type="term" value="F:oxidoreductase activity, acting on paired donors, with incorporation or reduction of molecular oxygen"/>
    <property type="evidence" value="ECO:0007669"/>
    <property type="project" value="InterPro"/>
</dbReference>
<dbReference type="Proteomes" id="UP000194127">
    <property type="component" value="Unassembled WGS sequence"/>
</dbReference>
<evidence type="ECO:0000256" key="9">
    <source>
        <dbReference type="ARBA" id="ARBA00023180"/>
    </source>
</evidence>
<evidence type="ECO:0000313" key="12">
    <source>
        <dbReference type="Proteomes" id="UP000194127"/>
    </source>
</evidence>
<dbReference type="GeneID" id="36323275"/>
<evidence type="ECO:0000256" key="1">
    <source>
        <dbReference type="ARBA" id="ARBA00001971"/>
    </source>
</evidence>
<accession>A0A1X6NBX6</accession>
<dbReference type="PANTHER" id="PTHR24305">
    <property type="entry name" value="CYTOCHROME P450"/>
    <property type="match status" value="1"/>
</dbReference>
<dbReference type="GO" id="GO:0005506">
    <property type="term" value="F:iron ion binding"/>
    <property type="evidence" value="ECO:0007669"/>
    <property type="project" value="InterPro"/>
</dbReference>
<dbReference type="STRING" id="670580.A0A1X6NBX6"/>
<dbReference type="PRINTS" id="PR00385">
    <property type="entry name" value="P450"/>
</dbReference>